<dbReference type="AlphaFoldDB" id="A0A1B1A4I4"/>
<gene>
    <name evidence="1" type="ORF">K529_012070</name>
</gene>
<name>A0A1B1A4I4_9RHOB</name>
<evidence type="ECO:0000313" key="1">
    <source>
        <dbReference type="EMBL" id="ANP41504.1"/>
    </source>
</evidence>
<accession>A0A1B1A4I4</accession>
<evidence type="ECO:0000313" key="2">
    <source>
        <dbReference type="Proteomes" id="UP000013243"/>
    </source>
</evidence>
<protein>
    <submittedName>
        <fullName evidence="1">Uncharacterized protein</fullName>
    </submittedName>
</protein>
<dbReference type="Proteomes" id="UP000013243">
    <property type="component" value="Chromosome"/>
</dbReference>
<dbReference type="STRING" id="1265309.K529_012070"/>
<sequence length="98" mass="10642">MGCGGFILKQYPEATGDGQGVLEETFALCFFACQLAGTADSFSFLARFFLGGLLEMLLELHFAEDAFALQLLLQGAERLIDVVVANTNLHVVFTTFLS</sequence>
<proteinExistence type="predicted"/>
<organism evidence="1 2">
    <name type="scientific">Tritonibacter mobilis F1926</name>
    <dbReference type="NCBI Taxonomy" id="1265309"/>
    <lineage>
        <taxon>Bacteria</taxon>
        <taxon>Pseudomonadati</taxon>
        <taxon>Pseudomonadota</taxon>
        <taxon>Alphaproteobacteria</taxon>
        <taxon>Rhodobacterales</taxon>
        <taxon>Paracoccaceae</taxon>
        <taxon>Tritonibacter</taxon>
    </lineage>
</organism>
<dbReference type="EMBL" id="CP015230">
    <property type="protein sequence ID" value="ANP41504.1"/>
    <property type="molecule type" value="Genomic_DNA"/>
</dbReference>
<dbReference type="KEGG" id="rmb:K529_012070"/>
<reference evidence="1 2" key="1">
    <citation type="journal article" date="2016" name="ISME J.">
        <title>Global occurrence and heterogeneity of the Roseobacter-clade species Ruegeria mobilis.</title>
        <authorList>
            <person name="Sonnenschein E."/>
            <person name="Gram L."/>
        </authorList>
    </citation>
    <scope>NUCLEOTIDE SEQUENCE [LARGE SCALE GENOMIC DNA]</scope>
    <source>
        <strain evidence="1 2">F1926</strain>
    </source>
</reference>